<dbReference type="EMBL" id="JADGJH010001402">
    <property type="protein sequence ID" value="KAJ3114017.1"/>
    <property type="molecule type" value="Genomic_DNA"/>
</dbReference>
<evidence type="ECO:0000313" key="6">
    <source>
        <dbReference type="EMBL" id="KAJ3114017.1"/>
    </source>
</evidence>
<proteinExistence type="inferred from homology"/>
<dbReference type="Proteomes" id="UP001211907">
    <property type="component" value="Unassembled WGS sequence"/>
</dbReference>
<dbReference type="InterPro" id="IPR041516">
    <property type="entry name" value="LACTB2_WH"/>
</dbReference>
<dbReference type="FunFam" id="3.60.15.10:FF:000041">
    <property type="entry name" value="Metallo-beta-lactamase domain protein"/>
    <property type="match status" value="1"/>
</dbReference>
<keyword evidence="2" id="KW-0479">Metal-binding</keyword>
<dbReference type="Pfam" id="PF17778">
    <property type="entry name" value="WHD_BLACT"/>
    <property type="match status" value="1"/>
</dbReference>
<sequence>MEQQLVKLADVAVLSPLVAVVRGLNPGKFTLQGTNTYLVGSGPHRLLVDTGAGVPNYIPLLLNTLRDLNASISDILITHRHYDHVGGILQILETLQSRNSSAITVWKRLTARDNDTVTDIKYSHIAENQVFTTTGATLRAICTPGHLDDHCCFFLEQEKALFSGDSVLGHGTTVFENLKEYVDSLQKTLVACGDSAIDRIYPGHGPDILDGTLKIQQYISHRVDRENEILKVMAAIASTAPACSSMQLVEIIYKSYDQTIWPAAERSVLLHLDKLVAENRVIQNQNNTFTLLKPSNL</sequence>
<dbReference type="PANTHER" id="PTHR23131">
    <property type="entry name" value="ENDORIBONUCLEASE LACTB2"/>
    <property type="match status" value="1"/>
</dbReference>
<evidence type="ECO:0000313" key="7">
    <source>
        <dbReference type="Proteomes" id="UP001211907"/>
    </source>
</evidence>
<organism evidence="6 7">
    <name type="scientific">Physocladia obscura</name>
    <dbReference type="NCBI Taxonomy" id="109957"/>
    <lineage>
        <taxon>Eukaryota</taxon>
        <taxon>Fungi</taxon>
        <taxon>Fungi incertae sedis</taxon>
        <taxon>Chytridiomycota</taxon>
        <taxon>Chytridiomycota incertae sedis</taxon>
        <taxon>Chytridiomycetes</taxon>
        <taxon>Chytridiales</taxon>
        <taxon>Chytriomycetaceae</taxon>
        <taxon>Physocladia</taxon>
    </lineage>
</organism>
<dbReference type="GO" id="GO:0046872">
    <property type="term" value="F:metal ion binding"/>
    <property type="evidence" value="ECO:0007669"/>
    <property type="project" value="UniProtKB-KW"/>
</dbReference>
<keyword evidence="3" id="KW-0378">Hydrolase</keyword>
<dbReference type="InterPro" id="IPR047921">
    <property type="entry name" value="LACTB2-like_MBL-fold"/>
</dbReference>
<dbReference type="SUPFAM" id="SSF56281">
    <property type="entry name" value="Metallo-hydrolase/oxidoreductase"/>
    <property type="match status" value="1"/>
</dbReference>
<evidence type="ECO:0000256" key="3">
    <source>
        <dbReference type="ARBA" id="ARBA00022801"/>
    </source>
</evidence>
<name>A0AAD5SWC4_9FUNG</name>
<keyword evidence="4" id="KW-0862">Zinc</keyword>
<dbReference type="InterPro" id="IPR036388">
    <property type="entry name" value="WH-like_DNA-bd_sf"/>
</dbReference>
<evidence type="ECO:0000256" key="4">
    <source>
        <dbReference type="ARBA" id="ARBA00022833"/>
    </source>
</evidence>
<dbReference type="Gene3D" id="3.60.15.10">
    <property type="entry name" value="Ribonuclease Z/Hydroxyacylglutathione hydrolase-like"/>
    <property type="match status" value="1"/>
</dbReference>
<dbReference type="CDD" id="cd07722">
    <property type="entry name" value="LACTB2-like_MBL-fold"/>
    <property type="match status" value="1"/>
</dbReference>
<comment type="caution">
    <text evidence="6">The sequence shown here is derived from an EMBL/GenBank/DDBJ whole genome shotgun (WGS) entry which is preliminary data.</text>
</comment>
<accession>A0AAD5SWC4</accession>
<evidence type="ECO:0000256" key="1">
    <source>
        <dbReference type="ARBA" id="ARBA00006759"/>
    </source>
</evidence>
<reference evidence="6" key="1">
    <citation type="submission" date="2020-05" db="EMBL/GenBank/DDBJ databases">
        <title>Phylogenomic resolution of chytrid fungi.</title>
        <authorList>
            <person name="Stajich J.E."/>
            <person name="Amses K."/>
            <person name="Simmons R."/>
            <person name="Seto K."/>
            <person name="Myers J."/>
            <person name="Bonds A."/>
            <person name="Quandt C.A."/>
            <person name="Barry K."/>
            <person name="Liu P."/>
            <person name="Grigoriev I."/>
            <person name="Longcore J.E."/>
            <person name="James T.Y."/>
        </authorList>
    </citation>
    <scope>NUCLEOTIDE SEQUENCE</scope>
    <source>
        <strain evidence="6">JEL0513</strain>
    </source>
</reference>
<keyword evidence="7" id="KW-1185">Reference proteome</keyword>
<dbReference type="SMART" id="SM00849">
    <property type="entry name" value="Lactamase_B"/>
    <property type="match status" value="1"/>
</dbReference>
<dbReference type="InterPro" id="IPR050662">
    <property type="entry name" value="Sec-metab_biosynth-thioest"/>
</dbReference>
<dbReference type="AlphaFoldDB" id="A0AAD5SWC4"/>
<evidence type="ECO:0000256" key="2">
    <source>
        <dbReference type="ARBA" id="ARBA00022723"/>
    </source>
</evidence>
<dbReference type="GO" id="GO:0044550">
    <property type="term" value="P:secondary metabolite biosynthetic process"/>
    <property type="evidence" value="ECO:0007669"/>
    <property type="project" value="TreeGrafter"/>
</dbReference>
<dbReference type="Pfam" id="PF00753">
    <property type="entry name" value="Lactamase_B"/>
    <property type="match status" value="1"/>
</dbReference>
<evidence type="ECO:0000259" key="5">
    <source>
        <dbReference type="SMART" id="SM00849"/>
    </source>
</evidence>
<feature type="domain" description="Metallo-beta-lactamase" evidence="5">
    <location>
        <begin position="33"/>
        <end position="204"/>
    </location>
</feature>
<dbReference type="PANTHER" id="PTHR23131:SF0">
    <property type="entry name" value="ENDORIBONUCLEASE LACTB2"/>
    <property type="match status" value="1"/>
</dbReference>
<dbReference type="Gene3D" id="1.10.10.10">
    <property type="entry name" value="Winged helix-like DNA-binding domain superfamily/Winged helix DNA-binding domain"/>
    <property type="match status" value="1"/>
</dbReference>
<comment type="similarity">
    <text evidence="1">Belongs to the metallo-beta-lactamase superfamily. Glyoxalase II family.</text>
</comment>
<dbReference type="InterPro" id="IPR036866">
    <property type="entry name" value="RibonucZ/Hydroxyglut_hydro"/>
</dbReference>
<dbReference type="GO" id="GO:0016787">
    <property type="term" value="F:hydrolase activity"/>
    <property type="evidence" value="ECO:0007669"/>
    <property type="project" value="UniProtKB-KW"/>
</dbReference>
<gene>
    <name evidence="6" type="primary">LACTB2</name>
    <name evidence="6" type="ORF">HK100_001819</name>
</gene>
<protein>
    <submittedName>
        <fullName evidence="6">Beta-lactamase-like protein 2</fullName>
    </submittedName>
</protein>
<dbReference type="InterPro" id="IPR001279">
    <property type="entry name" value="Metallo-B-lactamas"/>
</dbReference>